<feature type="non-terminal residue" evidence="4">
    <location>
        <position position="233"/>
    </location>
</feature>
<evidence type="ECO:0000313" key="4">
    <source>
        <dbReference type="EMBL" id="EGG56231.1"/>
    </source>
</evidence>
<feature type="domain" description="RNA 3'-terminal phosphate cyclase" evidence="3">
    <location>
        <begin position="11"/>
        <end position="173"/>
    </location>
</feature>
<dbReference type="RefSeq" id="WP_008863846.1">
    <property type="nucleotide sequence ID" value="NZ_GL883691.1"/>
</dbReference>
<evidence type="ECO:0000256" key="1">
    <source>
        <dbReference type="ARBA" id="ARBA00012725"/>
    </source>
</evidence>
<evidence type="ECO:0000256" key="2">
    <source>
        <dbReference type="ARBA" id="ARBA00024481"/>
    </source>
</evidence>
<accession>F3QJ08</accession>
<gene>
    <name evidence="4" type="ORF">HMPREF9439_00908</name>
</gene>
<dbReference type="Proteomes" id="UP000005156">
    <property type="component" value="Unassembled WGS sequence"/>
</dbReference>
<dbReference type="PANTHER" id="PTHR11096:SF0">
    <property type="entry name" value="RNA 3'-TERMINAL PHOSPHATE CYCLASE"/>
    <property type="match status" value="1"/>
</dbReference>
<comment type="caution">
    <text evidence="4">The sequence shown here is derived from an EMBL/GenBank/DDBJ whole genome shotgun (WGS) entry which is preliminary data.</text>
</comment>
<dbReference type="PANTHER" id="PTHR11096">
    <property type="entry name" value="RNA 3' TERMINAL PHOSPHATE CYCLASE"/>
    <property type="match status" value="1"/>
</dbReference>
<protein>
    <recommendedName>
        <fullName evidence="1">RNA 3'-terminal-phosphate cyclase (ATP)</fullName>
        <ecNumber evidence="1">6.5.1.4</ecNumber>
    </recommendedName>
</protein>
<dbReference type="InterPro" id="IPR023797">
    <property type="entry name" value="RNA3'_phos_cyclase_dom"/>
</dbReference>
<dbReference type="AlphaFoldDB" id="F3QJ08"/>
<dbReference type="GO" id="GO:0006396">
    <property type="term" value="P:RNA processing"/>
    <property type="evidence" value="ECO:0007669"/>
    <property type="project" value="InterPro"/>
</dbReference>
<organism evidence="4 5">
    <name type="scientific">Parasutterella excrementihominis YIT 11859</name>
    <dbReference type="NCBI Taxonomy" id="762966"/>
    <lineage>
        <taxon>Bacteria</taxon>
        <taxon>Pseudomonadati</taxon>
        <taxon>Pseudomonadota</taxon>
        <taxon>Betaproteobacteria</taxon>
        <taxon>Burkholderiales</taxon>
        <taxon>Sutterellaceae</taxon>
        <taxon>Parasutterella</taxon>
    </lineage>
</organism>
<name>F3QJ08_9BURK</name>
<sequence>METLKIDGSIGHGGGQILRSALALSAILGKPFEMHSIRKDRNQSGLRRQHLCGVLATAEICGAKLEGAELGSEDLLFIPKKIKAGTYQFAVDTGGSVSLVLQSVLLPLAVQKMKSHISVAGGTYTPQAPTAEFFAETLVPRMNQMGYSIQAEIARAGFFRIGGGLVKVDCCRKDTFMPVYWMNKETPRKCFIQIVTTQFPEKTTLKIAKLIREELSKMRNMIPCQLPRPKGRG</sequence>
<dbReference type="eggNOG" id="COG0430">
    <property type="taxonomic scope" value="Bacteria"/>
</dbReference>
<dbReference type="HOGENOM" id="CLU_091293_0_0_4"/>
<reference evidence="4 5" key="1">
    <citation type="submission" date="2011-02" db="EMBL/GenBank/DDBJ databases">
        <authorList>
            <person name="Weinstock G."/>
            <person name="Sodergren E."/>
            <person name="Clifton S."/>
            <person name="Fulton L."/>
            <person name="Fulton B."/>
            <person name="Courtney L."/>
            <person name="Fronick C."/>
            <person name="Harrison M."/>
            <person name="Strong C."/>
            <person name="Farmer C."/>
            <person name="Delahaunty K."/>
            <person name="Markovic C."/>
            <person name="Hall O."/>
            <person name="Minx P."/>
            <person name="Tomlinson C."/>
            <person name="Mitreva M."/>
            <person name="Hou S."/>
            <person name="Chen J."/>
            <person name="Wollam A."/>
            <person name="Pepin K.H."/>
            <person name="Johnson M."/>
            <person name="Bhonagiri V."/>
            <person name="Zhang X."/>
            <person name="Suruliraj S."/>
            <person name="Warren W."/>
            <person name="Chinwalla A."/>
            <person name="Mardis E.R."/>
            <person name="Wilson R.K."/>
        </authorList>
    </citation>
    <scope>NUCLEOTIDE SEQUENCE [LARGE SCALE GENOMIC DNA]</scope>
    <source>
        <strain evidence="4 5">YIT 11859</strain>
    </source>
</reference>
<dbReference type="SUPFAM" id="SSF55205">
    <property type="entry name" value="EPT/RTPC-like"/>
    <property type="match status" value="1"/>
</dbReference>
<evidence type="ECO:0000259" key="3">
    <source>
        <dbReference type="Pfam" id="PF01137"/>
    </source>
</evidence>
<dbReference type="InterPro" id="IPR013792">
    <property type="entry name" value="RNA3'P_cycl/enolpyr_Trfase_a/b"/>
</dbReference>
<keyword evidence="5" id="KW-1185">Reference proteome</keyword>
<proteinExistence type="predicted"/>
<dbReference type="Gene3D" id="3.65.10.20">
    <property type="entry name" value="RNA 3'-terminal phosphate cyclase domain"/>
    <property type="match status" value="1"/>
</dbReference>
<dbReference type="GeneID" id="71764768"/>
<evidence type="ECO:0000313" key="5">
    <source>
        <dbReference type="Proteomes" id="UP000005156"/>
    </source>
</evidence>
<dbReference type="InterPro" id="IPR037136">
    <property type="entry name" value="RNA3'_phos_cyclase_dom_sf"/>
</dbReference>
<dbReference type="EMBL" id="AFBP01000018">
    <property type="protein sequence ID" value="EGG56231.1"/>
    <property type="molecule type" value="Genomic_DNA"/>
</dbReference>
<dbReference type="EC" id="6.5.1.4" evidence="1"/>
<dbReference type="Pfam" id="PF01137">
    <property type="entry name" value="RTC"/>
    <property type="match status" value="1"/>
</dbReference>
<comment type="catalytic activity">
    <reaction evidence="2">
        <text>a 3'-end 3'-phospho-ribonucleotide-RNA + ATP = a 3'-end 2',3'-cyclophospho-ribonucleotide-RNA + AMP + diphosphate</text>
        <dbReference type="Rhea" id="RHEA:23976"/>
        <dbReference type="Rhea" id="RHEA-COMP:10463"/>
        <dbReference type="Rhea" id="RHEA-COMP:10464"/>
        <dbReference type="ChEBI" id="CHEBI:30616"/>
        <dbReference type="ChEBI" id="CHEBI:33019"/>
        <dbReference type="ChEBI" id="CHEBI:83062"/>
        <dbReference type="ChEBI" id="CHEBI:83064"/>
        <dbReference type="ChEBI" id="CHEBI:456215"/>
        <dbReference type="EC" id="6.5.1.4"/>
    </reaction>
</comment>
<dbReference type="GO" id="GO:0003963">
    <property type="term" value="F:RNA-3'-phosphate cyclase activity"/>
    <property type="evidence" value="ECO:0007669"/>
    <property type="project" value="UniProtKB-EC"/>
</dbReference>
<dbReference type="InterPro" id="IPR000228">
    <property type="entry name" value="RNA3'_term_phos_cyc"/>
</dbReference>